<organism evidence="3 4">
    <name type="scientific">Armillaria luteobubalina</name>
    <dbReference type="NCBI Taxonomy" id="153913"/>
    <lineage>
        <taxon>Eukaryota</taxon>
        <taxon>Fungi</taxon>
        <taxon>Dikarya</taxon>
        <taxon>Basidiomycota</taxon>
        <taxon>Agaricomycotina</taxon>
        <taxon>Agaricomycetes</taxon>
        <taxon>Agaricomycetidae</taxon>
        <taxon>Agaricales</taxon>
        <taxon>Marasmiineae</taxon>
        <taxon>Physalacriaceae</taxon>
        <taxon>Armillaria</taxon>
    </lineage>
</organism>
<sequence>MLVLFLLCILCTAQAVSVHNVSIPNNASEIVYTPFFCDSTEGGDCRGGWQPINVDGTTVISTDGLDEGGTAIIPQMFLQIHGESTLCSPFIAILSLTCPIAAAALFVTTSSQSNATINITVSAGNTSIDQQFQPPLSTITVVNLIEDEVTTFSITFINGTRLDVGTLVAQVSDNSSIFNRETVLPTQTLPPAIVIPSSTTILATPTGAAPAGGSVNRSKQLALALGLTLGLGLGLTLVSIAAYLVWERSRTMDGDLEKPETRSIFQLLRTRRQGDSSWF</sequence>
<keyword evidence="1" id="KW-0812">Transmembrane</keyword>
<feature type="chain" id="PRO_5041283485" description="Mid2 domain-containing protein" evidence="2">
    <location>
        <begin position="16"/>
        <end position="279"/>
    </location>
</feature>
<proteinExistence type="predicted"/>
<protein>
    <recommendedName>
        <fullName evidence="5">Mid2 domain-containing protein</fullName>
    </recommendedName>
</protein>
<dbReference type="AlphaFoldDB" id="A0AA39TVK3"/>
<keyword evidence="1" id="KW-1133">Transmembrane helix</keyword>
<feature type="signal peptide" evidence="2">
    <location>
        <begin position="1"/>
        <end position="15"/>
    </location>
</feature>
<name>A0AA39TVK3_9AGAR</name>
<reference evidence="3" key="1">
    <citation type="submission" date="2023-06" db="EMBL/GenBank/DDBJ databases">
        <authorList>
            <consortium name="Lawrence Berkeley National Laboratory"/>
            <person name="Ahrendt S."/>
            <person name="Sahu N."/>
            <person name="Indic B."/>
            <person name="Wong-Bajracharya J."/>
            <person name="Merenyi Z."/>
            <person name="Ke H.-M."/>
            <person name="Monk M."/>
            <person name="Kocsube S."/>
            <person name="Drula E."/>
            <person name="Lipzen A."/>
            <person name="Balint B."/>
            <person name="Henrissat B."/>
            <person name="Andreopoulos B."/>
            <person name="Martin F.M."/>
            <person name="Harder C.B."/>
            <person name="Rigling D."/>
            <person name="Ford K.L."/>
            <person name="Foster G.D."/>
            <person name="Pangilinan J."/>
            <person name="Papanicolaou A."/>
            <person name="Barry K."/>
            <person name="LaButti K."/>
            <person name="Viragh M."/>
            <person name="Koriabine M."/>
            <person name="Yan M."/>
            <person name="Riley R."/>
            <person name="Champramary S."/>
            <person name="Plett K.L."/>
            <person name="Tsai I.J."/>
            <person name="Slot J."/>
            <person name="Sipos G."/>
            <person name="Plett J."/>
            <person name="Nagy L.G."/>
            <person name="Grigoriev I.V."/>
        </authorList>
    </citation>
    <scope>NUCLEOTIDE SEQUENCE</scope>
    <source>
        <strain evidence="3">HWK02</strain>
    </source>
</reference>
<evidence type="ECO:0000256" key="2">
    <source>
        <dbReference type="SAM" id="SignalP"/>
    </source>
</evidence>
<keyword evidence="1" id="KW-0472">Membrane</keyword>
<keyword evidence="2" id="KW-0732">Signal</keyword>
<feature type="transmembrane region" description="Helical" evidence="1">
    <location>
        <begin position="221"/>
        <end position="246"/>
    </location>
</feature>
<evidence type="ECO:0000256" key="1">
    <source>
        <dbReference type="SAM" id="Phobius"/>
    </source>
</evidence>
<evidence type="ECO:0008006" key="5">
    <source>
        <dbReference type="Google" id="ProtNLM"/>
    </source>
</evidence>
<gene>
    <name evidence="3" type="ORF">EDD18DRAFT_1066470</name>
</gene>
<evidence type="ECO:0000313" key="4">
    <source>
        <dbReference type="Proteomes" id="UP001175228"/>
    </source>
</evidence>
<dbReference type="Proteomes" id="UP001175228">
    <property type="component" value="Unassembled WGS sequence"/>
</dbReference>
<dbReference type="EMBL" id="JAUEPU010000006">
    <property type="protein sequence ID" value="KAK0501746.1"/>
    <property type="molecule type" value="Genomic_DNA"/>
</dbReference>
<evidence type="ECO:0000313" key="3">
    <source>
        <dbReference type="EMBL" id="KAK0501746.1"/>
    </source>
</evidence>
<accession>A0AA39TVK3</accession>
<keyword evidence="4" id="KW-1185">Reference proteome</keyword>
<comment type="caution">
    <text evidence="3">The sequence shown here is derived from an EMBL/GenBank/DDBJ whole genome shotgun (WGS) entry which is preliminary data.</text>
</comment>